<comment type="caution">
    <text evidence="1">The sequence shown here is derived from an EMBL/GenBank/DDBJ whole genome shotgun (WGS) entry which is preliminary data.</text>
</comment>
<name>A0A367LY35_PSEAI</name>
<feature type="non-terminal residue" evidence="1">
    <location>
        <position position="62"/>
    </location>
</feature>
<reference evidence="1 2" key="1">
    <citation type="submission" date="2018-07" db="EMBL/GenBank/DDBJ databases">
        <title>Mechanisms of high-level aminoglycoside resistance among Gram-negative pathogens in Brazil.</title>
        <authorList>
            <person name="Ballaben A.S."/>
            <person name="Darini A.L.C."/>
            <person name="Doi Y."/>
        </authorList>
    </citation>
    <scope>NUCLEOTIDE SEQUENCE [LARGE SCALE GENOMIC DNA]</scope>
    <source>
        <strain evidence="1 2">B2-305</strain>
    </source>
</reference>
<keyword evidence="1" id="KW-0378">Hydrolase</keyword>
<gene>
    <name evidence="1" type="ORF">DT376_37450</name>
</gene>
<sequence>MTANSERIRIGVGDDRIEGTFLSPRAKVPGVLFVHGWGGSQLRDLKLSQVIAGLGCVCLTFD</sequence>
<dbReference type="EMBL" id="QORE01002611">
    <property type="protein sequence ID" value="RCI69901.1"/>
    <property type="molecule type" value="Genomic_DNA"/>
</dbReference>
<dbReference type="AlphaFoldDB" id="A0A367LY35"/>
<protein>
    <submittedName>
        <fullName evidence="1">Alpha/beta hydrolase</fullName>
    </submittedName>
</protein>
<dbReference type="Gene3D" id="3.40.50.1820">
    <property type="entry name" value="alpha/beta hydrolase"/>
    <property type="match status" value="1"/>
</dbReference>
<organism evidence="1 2">
    <name type="scientific">Pseudomonas aeruginosa</name>
    <dbReference type="NCBI Taxonomy" id="287"/>
    <lineage>
        <taxon>Bacteria</taxon>
        <taxon>Pseudomonadati</taxon>
        <taxon>Pseudomonadota</taxon>
        <taxon>Gammaproteobacteria</taxon>
        <taxon>Pseudomonadales</taxon>
        <taxon>Pseudomonadaceae</taxon>
        <taxon>Pseudomonas</taxon>
    </lineage>
</organism>
<evidence type="ECO:0000313" key="1">
    <source>
        <dbReference type="EMBL" id="RCI69901.1"/>
    </source>
</evidence>
<accession>A0A367LY35</accession>
<dbReference type="Proteomes" id="UP000253594">
    <property type="component" value="Unassembled WGS sequence"/>
</dbReference>
<dbReference type="SUPFAM" id="SSF53474">
    <property type="entry name" value="alpha/beta-Hydrolases"/>
    <property type="match status" value="1"/>
</dbReference>
<proteinExistence type="predicted"/>
<dbReference type="InterPro" id="IPR029058">
    <property type="entry name" value="AB_hydrolase_fold"/>
</dbReference>
<evidence type="ECO:0000313" key="2">
    <source>
        <dbReference type="Proteomes" id="UP000253594"/>
    </source>
</evidence>
<dbReference type="GO" id="GO:0016787">
    <property type="term" value="F:hydrolase activity"/>
    <property type="evidence" value="ECO:0007669"/>
    <property type="project" value="UniProtKB-KW"/>
</dbReference>